<evidence type="ECO:0000313" key="7">
    <source>
        <dbReference type="EMBL" id="KAF0914505.1"/>
    </source>
</evidence>
<keyword evidence="8" id="KW-1185">Reference proteome</keyword>
<evidence type="ECO:0000256" key="5">
    <source>
        <dbReference type="ARBA" id="ARBA00023180"/>
    </source>
</evidence>
<gene>
    <name evidence="7" type="ORF">E2562_028981</name>
</gene>
<dbReference type="AlphaFoldDB" id="A0A6G1DNU5"/>
<keyword evidence="4 6" id="KW-0472">Membrane</keyword>
<evidence type="ECO:0000256" key="4">
    <source>
        <dbReference type="ARBA" id="ARBA00023136"/>
    </source>
</evidence>
<dbReference type="PANTHER" id="PTHR31042:SF128">
    <property type="entry name" value="EXPRESSED PROTEIN"/>
    <property type="match status" value="1"/>
</dbReference>
<keyword evidence="6" id="KW-1133">Transmembrane helix</keyword>
<keyword evidence="5" id="KW-0325">Glycoprotein</keyword>
<evidence type="ECO:0000256" key="2">
    <source>
        <dbReference type="ARBA" id="ARBA00022676"/>
    </source>
</evidence>
<comment type="subcellular location">
    <subcellularLocation>
        <location evidence="1">Membrane</location>
        <topology evidence="1">Single-pass type II membrane protein</topology>
    </subcellularLocation>
</comment>
<keyword evidence="3" id="KW-0808">Transferase</keyword>
<evidence type="ECO:0000313" key="8">
    <source>
        <dbReference type="Proteomes" id="UP000479710"/>
    </source>
</evidence>
<evidence type="ECO:0000256" key="1">
    <source>
        <dbReference type="ARBA" id="ARBA00004606"/>
    </source>
</evidence>
<proteinExistence type="predicted"/>
<dbReference type="InterPro" id="IPR003406">
    <property type="entry name" value="Glyco_trans_14"/>
</dbReference>
<dbReference type="EMBL" id="SPHZ02000006">
    <property type="protein sequence ID" value="KAF0914505.1"/>
    <property type="molecule type" value="Genomic_DNA"/>
</dbReference>
<dbReference type="Pfam" id="PF02485">
    <property type="entry name" value="Branch"/>
    <property type="match status" value="1"/>
</dbReference>
<name>A0A6G1DNU5_9ORYZ</name>
<feature type="transmembrane region" description="Helical" evidence="6">
    <location>
        <begin position="56"/>
        <end position="78"/>
    </location>
</feature>
<reference evidence="7 8" key="1">
    <citation type="submission" date="2019-11" db="EMBL/GenBank/DDBJ databases">
        <title>Whole genome sequence of Oryza granulata.</title>
        <authorList>
            <person name="Li W."/>
        </authorList>
    </citation>
    <scope>NUCLEOTIDE SEQUENCE [LARGE SCALE GENOMIC DNA]</scope>
    <source>
        <strain evidence="8">cv. Menghai</strain>
        <tissue evidence="7">Leaf</tissue>
    </source>
</reference>
<evidence type="ECO:0000256" key="6">
    <source>
        <dbReference type="SAM" id="Phobius"/>
    </source>
</evidence>
<protein>
    <submittedName>
        <fullName evidence="7">Uncharacterized protein</fullName>
    </submittedName>
</protein>
<dbReference type="PANTHER" id="PTHR31042">
    <property type="entry name" value="CORE-2/I-BRANCHING BETA-1,6-N-ACETYLGLUCOSAMINYLTRANSFERASE FAMILY PROTEIN-RELATED"/>
    <property type="match status" value="1"/>
</dbReference>
<dbReference type="InterPro" id="IPR044174">
    <property type="entry name" value="BC10-like"/>
</dbReference>
<organism evidence="7 8">
    <name type="scientific">Oryza meyeriana var. granulata</name>
    <dbReference type="NCBI Taxonomy" id="110450"/>
    <lineage>
        <taxon>Eukaryota</taxon>
        <taxon>Viridiplantae</taxon>
        <taxon>Streptophyta</taxon>
        <taxon>Embryophyta</taxon>
        <taxon>Tracheophyta</taxon>
        <taxon>Spermatophyta</taxon>
        <taxon>Magnoliopsida</taxon>
        <taxon>Liliopsida</taxon>
        <taxon>Poales</taxon>
        <taxon>Poaceae</taxon>
        <taxon>BOP clade</taxon>
        <taxon>Oryzoideae</taxon>
        <taxon>Oryzeae</taxon>
        <taxon>Oryzinae</taxon>
        <taxon>Oryza</taxon>
        <taxon>Oryza meyeriana</taxon>
    </lineage>
</organism>
<evidence type="ECO:0000256" key="3">
    <source>
        <dbReference type="ARBA" id="ARBA00022679"/>
    </source>
</evidence>
<comment type="caution">
    <text evidence="7">The sequence shown here is derived from an EMBL/GenBank/DDBJ whole genome shotgun (WGS) entry which is preliminary data.</text>
</comment>
<dbReference type="GO" id="GO:0016020">
    <property type="term" value="C:membrane"/>
    <property type="evidence" value="ECO:0007669"/>
    <property type="project" value="UniProtKB-SubCell"/>
</dbReference>
<dbReference type="GO" id="GO:0016757">
    <property type="term" value="F:glycosyltransferase activity"/>
    <property type="evidence" value="ECO:0007669"/>
    <property type="project" value="UniProtKB-KW"/>
</dbReference>
<sequence length="421" mass="46512">MLKISSFLLVSIGFVVDSMQGGGGGGAAVVLTVNGNGKDSFSNLARAPSRSLPLKLLKPLLLFAVLATGFLAAALLLLGGASSYRLTVPDVLSAAARQPRCAQHQEEGGPTLERWTRPAAASAWHNMTDDELLWAASMEPRVRKYPYRRVPKVAFMFLTRGPLPLAPLWERFFNGSSRELFSVYVHSTPGYRPDFPPTSVFYRRQVPSQVAQWGQTNMFDAERRLLANALLDAGNERFVLVSESCVPLHGFPAVYRYLTGSRHSFVGAFVDPGPHGRGRYRPGLAPEVSPEQWRKGAQWFEVERDLAVFVVADDRYYPKFRELCRPPCYVDEHYMPTVMSIEAAGRIANRSVTWVDWSRGGAHPATFGGADVGEAFLKKVAAEQRCLYNGQPSEVCFLFARKFAPGALQPLLSLPPTLLGY</sequence>
<dbReference type="Proteomes" id="UP000479710">
    <property type="component" value="Unassembled WGS sequence"/>
</dbReference>
<keyword evidence="6" id="KW-0812">Transmembrane</keyword>
<dbReference type="OrthoDB" id="191334at2759"/>
<keyword evidence="2" id="KW-0328">Glycosyltransferase</keyword>
<accession>A0A6G1DNU5</accession>